<evidence type="ECO:0000256" key="2">
    <source>
        <dbReference type="SAM" id="Phobius"/>
    </source>
</evidence>
<keyword evidence="2" id="KW-0812">Transmembrane</keyword>
<keyword evidence="2" id="KW-0472">Membrane</keyword>
<gene>
    <name evidence="4" type="ORF">SAMN02745217_04386</name>
</gene>
<organism evidence="4 5">
    <name type="scientific">Anaerocolumna xylanovorans DSM 12503</name>
    <dbReference type="NCBI Taxonomy" id="1121345"/>
    <lineage>
        <taxon>Bacteria</taxon>
        <taxon>Bacillati</taxon>
        <taxon>Bacillota</taxon>
        <taxon>Clostridia</taxon>
        <taxon>Lachnospirales</taxon>
        <taxon>Lachnospiraceae</taxon>
        <taxon>Anaerocolumna</taxon>
    </lineage>
</organism>
<feature type="region of interest" description="Disordered" evidence="1">
    <location>
        <begin position="344"/>
        <end position="468"/>
    </location>
</feature>
<dbReference type="STRING" id="1121345.SAMN02745217_04386"/>
<keyword evidence="2" id="KW-1133">Transmembrane helix</keyword>
<evidence type="ECO:0000313" key="5">
    <source>
        <dbReference type="Proteomes" id="UP000184612"/>
    </source>
</evidence>
<dbReference type="Pfam" id="PF20597">
    <property type="entry name" value="pAdhesive_15"/>
    <property type="match status" value="1"/>
</dbReference>
<protein>
    <submittedName>
        <fullName evidence="4">Choice-of-anchor A domain-containing protein</fullName>
    </submittedName>
</protein>
<evidence type="ECO:0000313" key="4">
    <source>
        <dbReference type="EMBL" id="SHO53947.1"/>
    </source>
</evidence>
<feature type="domain" description="Choice-of-anchor A" evidence="3">
    <location>
        <begin position="45"/>
        <end position="335"/>
    </location>
</feature>
<feature type="region of interest" description="Disordered" evidence="1">
    <location>
        <begin position="483"/>
        <end position="516"/>
    </location>
</feature>
<dbReference type="NCBIfam" id="TIGR04215">
    <property type="entry name" value="choice_anch_A"/>
    <property type="match status" value="1"/>
</dbReference>
<sequence>MVDSYKTKRMERKSRIIILILAVLFSLLNDAAHSTSVQAGSVINYGGFADYNAVILGNHSATSADVEGRIAVRGNSETGIDNGFSYAASYSGYATVLMGNILNKTDSASLAIPSVLVGGKVILNPAKITIIEGGDLVTWNNPGHSDLSKISLSGEIKLEDQSEVLSNIDRLAGEAQSIMDGFQKYYLLNNGETTVYYNDAYSNMDFYKSGLDNHVIVSKNTGKSTFAVRDVSLPVIASDETIVIYSDAKAVNFSTGALIYNGSVVNTGAPQDSTMKHLSTRIVWIFPEATQINNAGYGIIGSVFAPKAEVTTQGGSINGQLYADTLHQIGGFELHNFIYNQEASKPSATTTPSPAASATPSAAATTTPSPAATTTPSPAASATPSAAATTTPSPAASATPSAAATTTPSPAASATPSAAATTTPSPTATVAPTVTPSAAPTPTSAVPLETNPVPKATPSPATAVTPTPADSLAEITSTETPADPELTEITGNKLPKGNGTPEIPKETNTNTDTADKKAIPKTGEESRLPVYITGILFVLSGIRIFNYRKHYSKMK</sequence>
<evidence type="ECO:0000256" key="1">
    <source>
        <dbReference type="SAM" id="MobiDB-lite"/>
    </source>
</evidence>
<dbReference type="InterPro" id="IPR026588">
    <property type="entry name" value="Choice_anch_A"/>
</dbReference>
<dbReference type="Proteomes" id="UP000184612">
    <property type="component" value="Unassembled WGS sequence"/>
</dbReference>
<accession>A0A1M7YMZ3</accession>
<evidence type="ECO:0000259" key="3">
    <source>
        <dbReference type="Pfam" id="PF20597"/>
    </source>
</evidence>
<dbReference type="EMBL" id="FRFD01000016">
    <property type="protein sequence ID" value="SHO53947.1"/>
    <property type="molecule type" value="Genomic_DNA"/>
</dbReference>
<feature type="transmembrane region" description="Helical" evidence="2">
    <location>
        <begin position="528"/>
        <end position="545"/>
    </location>
</feature>
<feature type="compositionally biased region" description="Low complexity" evidence="1">
    <location>
        <begin position="346"/>
        <end position="468"/>
    </location>
</feature>
<name>A0A1M7YMZ3_9FIRM</name>
<proteinExistence type="predicted"/>
<dbReference type="AlphaFoldDB" id="A0A1M7YMZ3"/>
<reference evidence="4 5" key="1">
    <citation type="submission" date="2016-12" db="EMBL/GenBank/DDBJ databases">
        <authorList>
            <person name="Song W.-J."/>
            <person name="Kurnit D.M."/>
        </authorList>
    </citation>
    <scope>NUCLEOTIDE SEQUENCE [LARGE SCALE GENOMIC DNA]</scope>
    <source>
        <strain evidence="4 5">DSM 12503</strain>
    </source>
</reference>
<keyword evidence="5" id="KW-1185">Reference proteome</keyword>